<dbReference type="EMBL" id="KK914335">
    <property type="protein sequence ID" value="KDP39988.1"/>
    <property type="molecule type" value="Genomic_DNA"/>
</dbReference>
<evidence type="ECO:0000313" key="1">
    <source>
        <dbReference type="EMBL" id="KDP39988.1"/>
    </source>
</evidence>
<reference evidence="1 2" key="1">
    <citation type="journal article" date="2014" name="PLoS ONE">
        <title>Global Analysis of Gene Expression Profiles in Physic Nut (Jatropha curcas L.) Seedlings Exposed to Salt Stress.</title>
        <authorList>
            <person name="Zhang L."/>
            <person name="Zhang C."/>
            <person name="Wu P."/>
            <person name="Chen Y."/>
            <person name="Li M."/>
            <person name="Jiang H."/>
            <person name="Wu G."/>
        </authorList>
    </citation>
    <scope>NUCLEOTIDE SEQUENCE [LARGE SCALE GENOMIC DNA]</scope>
    <source>
        <strain evidence="2">cv. GZQX0401</strain>
        <tissue evidence="1">Young leaves</tissue>
    </source>
</reference>
<accession>A0A067KYC1</accession>
<dbReference type="AlphaFoldDB" id="A0A067KYC1"/>
<sequence length="72" mass="7654">MLYGRCKLAKPGWTGLVASEVAWGILKAPAAWLGPARDGPSTGVEEEGRDVGLHLGVLAEEPEAREERVPSD</sequence>
<protein>
    <submittedName>
        <fullName evidence="1">Uncharacterized protein</fullName>
    </submittedName>
</protein>
<proteinExistence type="predicted"/>
<keyword evidence="2" id="KW-1185">Reference proteome</keyword>
<name>A0A067KYC1_JATCU</name>
<gene>
    <name evidence="1" type="ORF">JCGZ_04220</name>
</gene>
<dbReference type="Proteomes" id="UP000027138">
    <property type="component" value="Unassembled WGS sequence"/>
</dbReference>
<organism evidence="1 2">
    <name type="scientific">Jatropha curcas</name>
    <name type="common">Barbados nut</name>
    <dbReference type="NCBI Taxonomy" id="180498"/>
    <lineage>
        <taxon>Eukaryota</taxon>
        <taxon>Viridiplantae</taxon>
        <taxon>Streptophyta</taxon>
        <taxon>Embryophyta</taxon>
        <taxon>Tracheophyta</taxon>
        <taxon>Spermatophyta</taxon>
        <taxon>Magnoliopsida</taxon>
        <taxon>eudicotyledons</taxon>
        <taxon>Gunneridae</taxon>
        <taxon>Pentapetalae</taxon>
        <taxon>rosids</taxon>
        <taxon>fabids</taxon>
        <taxon>Malpighiales</taxon>
        <taxon>Euphorbiaceae</taxon>
        <taxon>Crotonoideae</taxon>
        <taxon>Jatropheae</taxon>
        <taxon>Jatropha</taxon>
    </lineage>
</organism>
<evidence type="ECO:0000313" key="2">
    <source>
        <dbReference type="Proteomes" id="UP000027138"/>
    </source>
</evidence>